<evidence type="ECO:0000313" key="1">
    <source>
        <dbReference type="EMBL" id="CEG16925.1"/>
    </source>
</evidence>
<dbReference type="EMBL" id="CCXZ01000143">
    <property type="protein sequence ID" value="CEG16925.1"/>
    <property type="molecule type" value="Genomic_DNA"/>
</dbReference>
<evidence type="ECO:0000313" key="2">
    <source>
        <dbReference type="Proteomes" id="UP000052230"/>
    </source>
</evidence>
<keyword evidence="2" id="KW-1185">Reference proteome</keyword>
<reference evidence="1 2" key="1">
    <citation type="submission" date="2014-09" db="EMBL/GenBank/DDBJ databases">
        <authorList>
            <person name="Regsiter A."/>
        </authorList>
    </citation>
    <scope>NUCLEOTIDE SEQUENCE [LARGE SCALE GENOMIC DNA]</scope>
</reference>
<organism evidence="1 2">
    <name type="scientific">Xanthomonas citri pv. citri</name>
    <dbReference type="NCBI Taxonomy" id="611301"/>
    <lineage>
        <taxon>Bacteria</taxon>
        <taxon>Pseudomonadati</taxon>
        <taxon>Pseudomonadota</taxon>
        <taxon>Gammaproteobacteria</taxon>
        <taxon>Lysobacterales</taxon>
        <taxon>Lysobacteraceae</taxon>
        <taxon>Xanthomonas</taxon>
    </lineage>
</organism>
<sequence length="124" mass="12764">MSGGVDSALGTQWTRGTCRTEQGGACLAERFSCAAWPASAGRLAAGRSRHLRQSLRVVAKDAQRGSLCIAALRVGAGVASANNYGEAAALHRLQCSGEDRSCLSSMRAAAASIALSCTSMGWMS</sequence>
<dbReference type="AlphaFoldDB" id="A0A0U5FF35"/>
<comment type="caution">
    <text evidence="1">The sequence shown here is derived from an EMBL/GenBank/DDBJ whole genome shotgun (WGS) entry which is preliminary data.</text>
</comment>
<proteinExistence type="predicted"/>
<dbReference type="Proteomes" id="UP000052230">
    <property type="component" value="Unassembled WGS sequence"/>
</dbReference>
<name>A0A0U5FF35_XANCI</name>
<accession>A0A0U5FF35</accession>
<protein>
    <submittedName>
        <fullName evidence="1">Uncharacterized protein</fullName>
    </submittedName>
</protein>
<gene>
    <name evidence="1" type="ORF">XAC3562_490008</name>
</gene>